<organism evidence="2">
    <name type="scientific">marine sediment metagenome</name>
    <dbReference type="NCBI Taxonomy" id="412755"/>
    <lineage>
        <taxon>unclassified sequences</taxon>
        <taxon>metagenomes</taxon>
        <taxon>ecological metagenomes</taxon>
    </lineage>
</organism>
<dbReference type="AlphaFoldDB" id="X1MWV7"/>
<evidence type="ECO:0000313" key="2">
    <source>
        <dbReference type="EMBL" id="GAI36202.1"/>
    </source>
</evidence>
<protein>
    <submittedName>
        <fullName evidence="2">Uncharacterized protein</fullName>
    </submittedName>
</protein>
<keyword evidence="1" id="KW-1133">Transmembrane helix</keyword>
<gene>
    <name evidence="2" type="ORF">S06H3_38380</name>
</gene>
<reference evidence="2" key="1">
    <citation type="journal article" date="2014" name="Front. Microbiol.">
        <title>High frequency of phylogenetically diverse reductive dehalogenase-homologous genes in deep subseafloor sedimentary metagenomes.</title>
        <authorList>
            <person name="Kawai M."/>
            <person name="Futagami T."/>
            <person name="Toyoda A."/>
            <person name="Takaki Y."/>
            <person name="Nishi S."/>
            <person name="Hori S."/>
            <person name="Arai W."/>
            <person name="Tsubouchi T."/>
            <person name="Morono Y."/>
            <person name="Uchiyama I."/>
            <person name="Ito T."/>
            <person name="Fujiyama A."/>
            <person name="Inagaki F."/>
            <person name="Takami H."/>
        </authorList>
    </citation>
    <scope>NUCLEOTIDE SEQUENCE</scope>
    <source>
        <strain evidence="2">Expedition CK06-06</strain>
    </source>
</reference>
<keyword evidence="1" id="KW-0812">Transmembrane</keyword>
<feature type="transmembrane region" description="Helical" evidence="1">
    <location>
        <begin position="86"/>
        <end position="111"/>
    </location>
</feature>
<dbReference type="EMBL" id="BARV01023391">
    <property type="protein sequence ID" value="GAI36202.1"/>
    <property type="molecule type" value="Genomic_DNA"/>
</dbReference>
<proteinExistence type="predicted"/>
<comment type="caution">
    <text evidence="2">The sequence shown here is derived from an EMBL/GenBank/DDBJ whole genome shotgun (WGS) entry which is preliminary data.</text>
</comment>
<name>X1MWV7_9ZZZZ</name>
<accession>X1MWV7</accession>
<sequence length="131" mass="15420">MIDLILENEEVLKKLYKGGLLSPKVFFYRNLYLDYDANIKMGVKNRLAISRTAKKFGICEVPVAILIVPRTTNNPHIKALKNVNNFFIFIFFIVIYSYWLPLYVLFSLLLLPQQGLLRHRHSSEQSWFCHQ</sequence>
<keyword evidence="1" id="KW-0472">Membrane</keyword>
<evidence type="ECO:0000256" key="1">
    <source>
        <dbReference type="SAM" id="Phobius"/>
    </source>
</evidence>